<evidence type="ECO:0000313" key="6">
    <source>
        <dbReference type="Proteomes" id="UP000276254"/>
    </source>
</evidence>
<reference evidence="5 6" key="1">
    <citation type="submission" date="2018-09" db="EMBL/GenBank/DDBJ databases">
        <title>Sphingomonas peninsula sp. nov., isolated from fildes peninsula, Antarctic soil.</title>
        <authorList>
            <person name="Yingchao G."/>
        </authorList>
    </citation>
    <scope>NUCLEOTIDE SEQUENCE [LARGE SCALE GENOMIC DNA]</scope>
    <source>
        <strain evidence="5 6">YZ-8</strain>
    </source>
</reference>
<feature type="binding site" evidence="3">
    <location>
        <position position="411"/>
    </location>
    <ligand>
        <name>a divalent metal cation</name>
        <dbReference type="ChEBI" id="CHEBI:60240"/>
    </ligand>
</feature>
<sequence>MIADPKRRIVITGAAGNLGRRLRIHWWERDDLDLVLLDCASRDDPAIVSADLSEWNSSWVDRFSGVDTIVHLAGNADANADSAALAGSNIDNARNLYRAAALHGVSRVIFASSVWAMAGRAHDRLPIFADDAQPGDNAYGASKRFAERLAREQGIMGGPVTIALRIGGCPSGPNPPIRKNDWEDQCWLSNRDFCRGIDCALDAPVEGFALINLTSLVPDGRWDLEHTRAVIGYVPQDRFDPPPVPRPIGRFRRVMRKVRPTITASRRGPSDVQLVSAVGCELGEGPLWDSVRQCLWFLDIASGHLHRYYPDGNADAHIAFPGEPAFVVHDDAGGLLLGAGSTIHRLTDDALDLVTMINLPPGARVNDGCVDAAGALWFGSMDRQGAEPAGRLYRYDGVEMTRHGRRCPIVNGPAFSPDGTTLYQADSVAGSIWQFAVRDGLLMGEGQPFVMIDPRHGAPDGLTVDAEGALWVALWGGWAVRRYAPDGRLLATVRFPCANVTKVAFGGPDLTTVYATSAAIGLSPHDRRSQPLAGALFRFDVPVPGLLPYRYRW</sequence>
<dbReference type="PANTHER" id="PTHR10907">
    <property type="entry name" value="REGUCALCIN"/>
    <property type="match status" value="1"/>
</dbReference>
<feature type="active site" description="Proton donor/acceptor" evidence="2">
    <location>
        <position position="460"/>
    </location>
</feature>
<feature type="binding site" evidence="3">
    <location>
        <position position="284"/>
    </location>
    <ligand>
        <name>a divalent metal cation</name>
        <dbReference type="ChEBI" id="CHEBI:60240"/>
    </ligand>
</feature>
<dbReference type="Pfam" id="PF01370">
    <property type="entry name" value="Epimerase"/>
    <property type="match status" value="1"/>
</dbReference>
<dbReference type="InterPro" id="IPR036291">
    <property type="entry name" value="NAD(P)-bd_dom_sf"/>
</dbReference>
<dbReference type="AlphaFoldDB" id="A0A494TEX6"/>
<gene>
    <name evidence="5" type="ORF">D3Y57_07610</name>
</gene>
<dbReference type="InterPro" id="IPR011042">
    <property type="entry name" value="6-blade_b-propeller_TolB-like"/>
</dbReference>
<dbReference type="GO" id="GO:0004341">
    <property type="term" value="F:gluconolactonase activity"/>
    <property type="evidence" value="ECO:0007669"/>
    <property type="project" value="TreeGrafter"/>
</dbReference>
<dbReference type="RefSeq" id="WP_121152489.1">
    <property type="nucleotide sequence ID" value="NZ_CP032829.1"/>
</dbReference>
<dbReference type="GO" id="GO:0005509">
    <property type="term" value="F:calcium ion binding"/>
    <property type="evidence" value="ECO:0007669"/>
    <property type="project" value="TreeGrafter"/>
</dbReference>
<name>A0A494TEX6_SPHPE</name>
<evidence type="ECO:0000259" key="4">
    <source>
        <dbReference type="SMART" id="SM00822"/>
    </source>
</evidence>
<evidence type="ECO:0000256" key="2">
    <source>
        <dbReference type="PIRSR" id="PIRSR605511-1"/>
    </source>
</evidence>
<dbReference type="SUPFAM" id="SSF63829">
    <property type="entry name" value="Calcium-dependent phosphotriesterase"/>
    <property type="match status" value="1"/>
</dbReference>
<dbReference type="Gene3D" id="3.40.50.720">
    <property type="entry name" value="NAD(P)-binding Rossmann-like Domain"/>
    <property type="match status" value="1"/>
</dbReference>
<dbReference type="InterPro" id="IPR013658">
    <property type="entry name" value="SGL"/>
</dbReference>
<feature type="domain" description="Ketoreductase" evidence="4">
    <location>
        <begin position="7"/>
        <end position="185"/>
    </location>
</feature>
<evidence type="ECO:0000313" key="5">
    <source>
        <dbReference type="EMBL" id="AYJ85864.1"/>
    </source>
</evidence>
<evidence type="ECO:0000256" key="1">
    <source>
        <dbReference type="ARBA" id="ARBA00008853"/>
    </source>
</evidence>
<dbReference type="InterPro" id="IPR057326">
    <property type="entry name" value="KR_dom"/>
</dbReference>
<dbReference type="OrthoDB" id="2633250at2"/>
<dbReference type="Gene3D" id="2.120.10.30">
    <property type="entry name" value="TolB, C-terminal domain"/>
    <property type="match status" value="1"/>
</dbReference>
<dbReference type="PANTHER" id="PTHR10907:SF47">
    <property type="entry name" value="REGUCALCIN"/>
    <property type="match status" value="1"/>
</dbReference>
<comment type="cofactor">
    <cofactor evidence="3">
        <name>Zn(2+)</name>
        <dbReference type="ChEBI" id="CHEBI:29105"/>
    </cofactor>
    <text evidence="3">Binds 1 divalent metal cation per subunit.</text>
</comment>
<dbReference type="SMART" id="SM00822">
    <property type="entry name" value="PKS_KR"/>
    <property type="match status" value="1"/>
</dbReference>
<proteinExistence type="inferred from homology"/>
<comment type="similarity">
    <text evidence="1">Belongs to the SMP-30/CGR1 family.</text>
</comment>
<dbReference type="InterPro" id="IPR001509">
    <property type="entry name" value="Epimerase_deHydtase"/>
</dbReference>
<keyword evidence="3" id="KW-0862">Zinc</keyword>
<feature type="binding site" evidence="3">
    <location>
        <position position="366"/>
    </location>
    <ligand>
        <name>substrate</name>
    </ligand>
</feature>
<feature type="binding site" evidence="3">
    <location>
        <position position="364"/>
    </location>
    <ligand>
        <name>substrate</name>
    </ligand>
</feature>
<organism evidence="5 6">
    <name type="scientific">Sphingomonas paeninsulae</name>
    <dbReference type="NCBI Taxonomy" id="2319844"/>
    <lineage>
        <taxon>Bacteria</taxon>
        <taxon>Pseudomonadati</taxon>
        <taxon>Pseudomonadota</taxon>
        <taxon>Alphaproteobacteria</taxon>
        <taxon>Sphingomonadales</taxon>
        <taxon>Sphingomonadaceae</taxon>
        <taxon>Sphingomonas</taxon>
    </lineage>
</organism>
<dbReference type="Proteomes" id="UP000276254">
    <property type="component" value="Chromosome"/>
</dbReference>
<keyword evidence="6" id="KW-1185">Reference proteome</keyword>
<feature type="binding site" evidence="3">
    <location>
        <position position="460"/>
    </location>
    <ligand>
        <name>a divalent metal cation</name>
        <dbReference type="ChEBI" id="CHEBI:60240"/>
    </ligand>
</feature>
<dbReference type="GO" id="GO:0019853">
    <property type="term" value="P:L-ascorbic acid biosynthetic process"/>
    <property type="evidence" value="ECO:0007669"/>
    <property type="project" value="TreeGrafter"/>
</dbReference>
<dbReference type="EMBL" id="CP032829">
    <property type="protein sequence ID" value="AYJ85864.1"/>
    <property type="molecule type" value="Genomic_DNA"/>
</dbReference>
<evidence type="ECO:0000256" key="3">
    <source>
        <dbReference type="PIRSR" id="PIRSR605511-2"/>
    </source>
</evidence>
<keyword evidence="3" id="KW-0479">Metal-binding</keyword>
<accession>A0A494TEX6</accession>
<dbReference type="InterPro" id="IPR005511">
    <property type="entry name" value="SMP-30"/>
</dbReference>
<dbReference type="PRINTS" id="PR01790">
    <property type="entry name" value="SMP30FAMILY"/>
</dbReference>
<dbReference type="KEGG" id="spha:D3Y57_07610"/>
<protein>
    <submittedName>
        <fullName evidence="5">NAD-dependent epimerase/dehydratase family protein</fullName>
    </submittedName>
</protein>
<dbReference type="Pfam" id="PF08450">
    <property type="entry name" value="SGL"/>
    <property type="match status" value="1"/>
</dbReference>
<dbReference type="SUPFAM" id="SSF51735">
    <property type="entry name" value="NAD(P)-binding Rossmann-fold domains"/>
    <property type="match status" value="1"/>
</dbReference>